<accession>A0AAD6JXI6</accession>
<dbReference type="GO" id="GO:0046983">
    <property type="term" value="F:protein dimerization activity"/>
    <property type="evidence" value="ECO:0007669"/>
    <property type="project" value="InterPro"/>
</dbReference>
<dbReference type="PROSITE" id="PS50888">
    <property type="entry name" value="BHLH"/>
    <property type="match status" value="1"/>
</dbReference>
<dbReference type="PANTHER" id="PTHR16223">
    <property type="entry name" value="TRANSCRIPTION FACTOR BHLH83-RELATED"/>
    <property type="match status" value="1"/>
</dbReference>
<evidence type="ECO:0000313" key="9">
    <source>
        <dbReference type="Proteomes" id="UP001162972"/>
    </source>
</evidence>
<dbReference type="GO" id="GO:0005634">
    <property type="term" value="C:nucleus"/>
    <property type="evidence" value="ECO:0007669"/>
    <property type="project" value="UniProtKB-SubCell"/>
</dbReference>
<comment type="subcellular location">
    <subcellularLocation>
        <location evidence="1">Nucleus</location>
    </subcellularLocation>
</comment>
<keyword evidence="9" id="KW-1185">Reference proteome</keyword>
<dbReference type="PANTHER" id="PTHR16223:SF194">
    <property type="entry name" value="BHLH DOMAIN-CONTAINING PROTEIN"/>
    <property type="match status" value="1"/>
</dbReference>
<dbReference type="AlphaFoldDB" id="A0AAD6JXI6"/>
<proteinExistence type="predicted"/>
<reference evidence="8 9" key="1">
    <citation type="journal article" date="2023" name="Int. J. Mol. Sci.">
        <title>De Novo Assembly and Annotation of 11 Diverse Shrub Willow (Salix) Genomes Reveals Novel Gene Organization in Sex-Linked Regions.</title>
        <authorList>
            <person name="Hyden B."/>
            <person name="Feng K."/>
            <person name="Yates T.B."/>
            <person name="Jawdy S."/>
            <person name="Cereghino C."/>
            <person name="Smart L.B."/>
            <person name="Muchero W."/>
        </authorList>
    </citation>
    <scope>NUCLEOTIDE SEQUENCE [LARGE SCALE GENOMIC DNA]</scope>
    <source>
        <tissue evidence="8">Shoot tip</tissue>
    </source>
</reference>
<dbReference type="InterPro" id="IPR011598">
    <property type="entry name" value="bHLH_dom"/>
</dbReference>
<dbReference type="InterPro" id="IPR045239">
    <property type="entry name" value="bHLH95_bHLH"/>
</dbReference>
<feature type="domain" description="BHLH" evidence="7">
    <location>
        <begin position="279"/>
        <end position="328"/>
    </location>
</feature>
<dbReference type="Gene3D" id="4.10.280.10">
    <property type="entry name" value="Helix-loop-helix DNA-binding domain"/>
    <property type="match status" value="1"/>
</dbReference>
<dbReference type="GO" id="GO:0000981">
    <property type="term" value="F:DNA-binding transcription factor activity, RNA polymerase II-specific"/>
    <property type="evidence" value="ECO:0007669"/>
    <property type="project" value="TreeGrafter"/>
</dbReference>
<evidence type="ECO:0000256" key="1">
    <source>
        <dbReference type="ARBA" id="ARBA00004123"/>
    </source>
</evidence>
<dbReference type="InterPro" id="IPR045843">
    <property type="entry name" value="IND-like"/>
</dbReference>
<evidence type="ECO:0000313" key="8">
    <source>
        <dbReference type="EMBL" id="KAJ6413176.1"/>
    </source>
</evidence>
<evidence type="ECO:0000256" key="3">
    <source>
        <dbReference type="ARBA" id="ARBA00023125"/>
    </source>
</evidence>
<dbReference type="Proteomes" id="UP001162972">
    <property type="component" value="Chromosome 5"/>
</dbReference>
<keyword evidence="3" id="KW-0238">DNA-binding</keyword>
<gene>
    <name evidence="8" type="ORF">OIU84_006054</name>
</gene>
<evidence type="ECO:0000256" key="4">
    <source>
        <dbReference type="ARBA" id="ARBA00023163"/>
    </source>
</evidence>
<dbReference type="InterPro" id="IPR036638">
    <property type="entry name" value="HLH_DNA-bd_sf"/>
</dbReference>
<organism evidence="8 9">
    <name type="scientific">Salix udensis</name>
    <dbReference type="NCBI Taxonomy" id="889485"/>
    <lineage>
        <taxon>Eukaryota</taxon>
        <taxon>Viridiplantae</taxon>
        <taxon>Streptophyta</taxon>
        <taxon>Embryophyta</taxon>
        <taxon>Tracheophyta</taxon>
        <taxon>Spermatophyta</taxon>
        <taxon>Magnoliopsida</taxon>
        <taxon>eudicotyledons</taxon>
        <taxon>Gunneridae</taxon>
        <taxon>Pentapetalae</taxon>
        <taxon>rosids</taxon>
        <taxon>fabids</taxon>
        <taxon>Malpighiales</taxon>
        <taxon>Salicaceae</taxon>
        <taxon>Saliceae</taxon>
        <taxon>Salix</taxon>
    </lineage>
</organism>
<dbReference type="CDD" id="cd11393">
    <property type="entry name" value="bHLH_AtbHLH_like"/>
    <property type="match status" value="1"/>
</dbReference>
<dbReference type="GO" id="GO:0000978">
    <property type="term" value="F:RNA polymerase II cis-regulatory region sequence-specific DNA binding"/>
    <property type="evidence" value="ECO:0007669"/>
    <property type="project" value="TreeGrafter"/>
</dbReference>
<evidence type="ECO:0000256" key="6">
    <source>
        <dbReference type="SAM" id="MobiDB-lite"/>
    </source>
</evidence>
<dbReference type="EMBL" id="JAPFFJ010000013">
    <property type="protein sequence ID" value="KAJ6413176.1"/>
    <property type="molecule type" value="Genomic_DNA"/>
</dbReference>
<keyword evidence="5" id="KW-0539">Nucleus</keyword>
<evidence type="ECO:0000256" key="2">
    <source>
        <dbReference type="ARBA" id="ARBA00023015"/>
    </source>
</evidence>
<evidence type="ECO:0000259" key="7">
    <source>
        <dbReference type="PROSITE" id="PS50888"/>
    </source>
</evidence>
<evidence type="ECO:0000256" key="5">
    <source>
        <dbReference type="ARBA" id="ARBA00023242"/>
    </source>
</evidence>
<feature type="region of interest" description="Disordered" evidence="6">
    <location>
        <begin position="239"/>
        <end position="273"/>
    </location>
</feature>
<dbReference type="SUPFAM" id="SSF47459">
    <property type="entry name" value="HLH, helix-loop-helix DNA-binding domain"/>
    <property type="match status" value="1"/>
</dbReference>
<sequence length="407" mass="45144">MEPGNLHLQHQFQEQCTGYSSSFSSQPAEYNNVSSTSDHFNPEAADIILNISSNTHNNYLIDCIPNSCVSLPPASLTQGLSFCQAFSLNQQSAASELLLGKTKEEFPDSFGKLSDMMHTSSSVEETDFLSSKYKHQYSHDLGGNQWPLNSFSSLRHLFYSNPQNEEYLQNLSAFRGYNFSHFLPTINISNSDLCSSLVSSSLDLNLQTVDLLSTSTCDGATSSSQSSENTLDHFMREIKDSPSNSYNKKSTFEDGYGRKKRPNSVSQSNNFLAEAKKNRTAPRSCLTLKVRKEKLGDRIAALQLLVAPYGKADTASVLTEAIGYIQFLHDQVQTLCATHMKSSVIKPTRTAQACSSEEDGKGKQKRDLISRGLCLVPLSCVSFFRTCDGGNERSPRKELKMAYEKEI</sequence>
<name>A0AAD6JXI6_9ROSI</name>
<comment type="caution">
    <text evidence="8">The sequence shown here is derived from an EMBL/GenBank/DDBJ whole genome shotgun (WGS) entry which is preliminary data.</text>
</comment>
<keyword evidence="4" id="KW-0804">Transcription</keyword>
<keyword evidence="2" id="KW-0805">Transcription regulation</keyword>
<protein>
    <recommendedName>
        <fullName evidence="7">BHLH domain-containing protein</fullName>
    </recommendedName>
</protein>